<reference evidence="1 2" key="1">
    <citation type="submission" date="2022-10" db="EMBL/GenBank/DDBJ databases">
        <title>Chitinophaga nivalis PC15 sp. nov., isolated from Pyeongchang county, South Korea.</title>
        <authorList>
            <person name="Trinh H.N."/>
        </authorList>
    </citation>
    <scope>NUCLEOTIDE SEQUENCE [LARGE SCALE GENOMIC DNA]</scope>
    <source>
        <strain evidence="1 2">PC14</strain>
    </source>
</reference>
<dbReference type="RefSeq" id="WP_264727914.1">
    <property type="nucleotide sequence ID" value="NZ_JAPDNR010000001.1"/>
</dbReference>
<protein>
    <submittedName>
        <fullName evidence="1">Uncharacterized protein</fullName>
    </submittedName>
</protein>
<evidence type="ECO:0000313" key="2">
    <source>
        <dbReference type="Proteomes" id="UP001207742"/>
    </source>
</evidence>
<name>A0ABT3IGB9_9BACT</name>
<evidence type="ECO:0000313" key="1">
    <source>
        <dbReference type="EMBL" id="MCW3483012.1"/>
    </source>
</evidence>
<dbReference type="EMBL" id="JAPDNS010000001">
    <property type="protein sequence ID" value="MCW3483012.1"/>
    <property type="molecule type" value="Genomic_DNA"/>
</dbReference>
<dbReference type="Proteomes" id="UP001207742">
    <property type="component" value="Unassembled WGS sequence"/>
</dbReference>
<proteinExistence type="predicted"/>
<comment type="caution">
    <text evidence="1">The sequence shown here is derived from an EMBL/GenBank/DDBJ whole genome shotgun (WGS) entry which is preliminary data.</text>
</comment>
<sequence>MFTGIFSTSLQRKFCEGFLFHPFKRLRQSGNFIFKQYSPRSGVKTVLEQQRHVYDFNGHFASEIDRKIMDTAIPQLVAVIKRMEALYRESKEEIKACPDLTPEFNDTMLYYYREINIYQSVVLENLHQEMKPVLKKKTADMPGKEPGSPQHFKVQRLIKEFISHSRAVIAYLQTCVDNAYGFPASCDVDALKELISGIRQLTGEQRQLIGLLDKWEDSKRQEGRQIYYN</sequence>
<keyword evidence="2" id="KW-1185">Reference proteome</keyword>
<accession>A0ABT3IGB9</accession>
<gene>
    <name evidence="1" type="ORF">OL497_03870</name>
</gene>
<organism evidence="1 2">
    <name type="scientific">Chitinophaga nivalis</name>
    <dbReference type="NCBI Taxonomy" id="2991709"/>
    <lineage>
        <taxon>Bacteria</taxon>
        <taxon>Pseudomonadati</taxon>
        <taxon>Bacteroidota</taxon>
        <taxon>Chitinophagia</taxon>
        <taxon>Chitinophagales</taxon>
        <taxon>Chitinophagaceae</taxon>
        <taxon>Chitinophaga</taxon>
    </lineage>
</organism>